<dbReference type="Proteomes" id="UP000585474">
    <property type="component" value="Unassembled WGS sequence"/>
</dbReference>
<feature type="domain" description="Integrase catalytic" evidence="1">
    <location>
        <begin position="39"/>
        <end position="238"/>
    </location>
</feature>
<dbReference type="CDD" id="cd09272">
    <property type="entry name" value="RNase_HI_RT_Ty1"/>
    <property type="match status" value="1"/>
</dbReference>
<reference evidence="2 3" key="1">
    <citation type="submission" date="2019-07" db="EMBL/GenBank/DDBJ databases">
        <title>De Novo Assembly of kiwifruit Actinidia rufa.</title>
        <authorList>
            <person name="Sugita-Konishi S."/>
            <person name="Sato K."/>
            <person name="Mori E."/>
            <person name="Abe Y."/>
            <person name="Kisaki G."/>
            <person name="Hamano K."/>
            <person name="Suezawa K."/>
            <person name="Otani M."/>
            <person name="Fukuda T."/>
            <person name="Manabe T."/>
            <person name="Gomi K."/>
            <person name="Tabuchi M."/>
            <person name="Akimitsu K."/>
            <person name="Kataoka I."/>
        </authorList>
    </citation>
    <scope>NUCLEOTIDE SEQUENCE [LARGE SCALE GENOMIC DNA]</scope>
    <source>
        <strain evidence="3">cv. Fuchu</strain>
    </source>
</reference>
<protein>
    <recommendedName>
        <fullName evidence="1">Integrase catalytic domain-containing protein</fullName>
    </recommendedName>
</protein>
<evidence type="ECO:0000259" key="1">
    <source>
        <dbReference type="PROSITE" id="PS50994"/>
    </source>
</evidence>
<proteinExistence type="predicted"/>
<dbReference type="PANTHER" id="PTHR11439">
    <property type="entry name" value="GAG-POL-RELATED RETROTRANSPOSON"/>
    <property type="match status" value="1"/>
</dbReference>
<sequence>MEHSVNNNNTTVVLLNGSNFKKWKQDIEFALGIVDLDLALREPEPTALTDTSTASEKESYAKWDRSNRLSLLAIKRSIPEHLLTGLPETNNAKVLFEAIGQRYQVSSKAETGSLMNELTSLRHDVTGQHMGPFAKYLQECGIIAQYTMPGSLEQNGVAERRNRTVKDMMRSMMSGSNLPTYLWGDAIKDTDSTVRHRVLGLLTQTAKFLELDTDDLDILQHSNRQNEMVPISLPNIQTFVLPTPVVGIDQEQLGIDIPMTIDAPDPVEPVPEVPVRRLVRQRRPIISNEFIIYLGESDYDVGHVVDPVTYAGAISSSQSDLVVCWGFLRRGISIVYLRGLICRTVDLVMLLLPRVTNFSKSQCPKNDLEVKAMQNIPYASAVGSLMYAQVCTRPDIAFAVGVLGRYLSNPGMEHWVAAKKVMRYLQKTKDYMLVYRRVDNLEDIFFMLAGGAISWKSVKQTVIASSTIHAEFVACYGAATQAVWLQNFITEIKVIDSIARPLKIFCDNSAAVFFSKNNKNSNGSKHIEIKYLTVRDLVRKGDIIIEHIDTEQMMADPLTKGLRPITFSRHVSNMGVIGSFDAFG</sequence>
<dbReference type="Gene3D" id="3.30.420.10">
    <property type="entry name" value="Ribonuclease H-like superfamily/Ribonuclease H"/>
    <property type="match status" value="1"/>
</dbReference>
<gene>
    <name evidence="2" type="ORF">Acr_01g0006810</name>
</gene>
<dbReference type="GO" id="GO:0003676">
    <property type="term" value="F:nucleic acid binding"/>
    <property type="evidence" value="ECO:0007669"/>
    <property type="project" value="InterPro"/>
</dbReference>
<dbReference type="PROSITE" id="PS50994">
    <property type="entry name" value="INTEGRASE"/>
    <property type="match status" value="1"/>
</dbReference>
<dbReference type="PANTHER" id="PTHR11439:SF467">
    <property type="entry name" value="INTEGRASE CATALYTIC DOMAIN-CONTAINING PROTEIN"/>
    <property type="match status" value="1"/>
</dbReference>
<evidence type="ECO:0000313" key="2">
    <source>
        <dbReference type="EMBL" id="GFY80872.1"/>
    </source>
</evidence>
<dbReference type="OrthoDB" id="1688654at2759"/>
<evidence type="ECO:0000313" key="3">
    <source>
        <dbReference type="Proteomes" id="UP000585474"/>
    </source>
</evidence>
<comment type="caution">
    <text evidence="2">The sequence shown here is derived from an EMBL/GenBank/DDBJ whole genome shotgun (WGS) entry which is preliminary data.</text>
</comment>
<keyword evidence="3" id="KW-1185">Reference proteome</keyword>
<name>A0A7J0E3M9_9ERIC</name>
<dbReference type="SUPFAM" id="SSF53098">
    <property type="entry name" value="Ribonuclease H-like"/>
    <property type="match status" value="1"/>
</dbReference>
<organism evidence="2 3">
    <name type="scientific">Actinidia rufa</name>
    <dbReference type="NCBI Taxonomy" id="165716"/>
    <lineage>
        <taxon>Eukaryota</taxon>
        <taxon>Viridiplantae</taxon>
        <taxon>Streptophyta</taxon>
        <taxon>Embryophyta</taxon>
        <taxon>Tracheophyta</taxon>
        <taxon>Spermatophyta</taxon>
        <taxon>Magnoliopsida</taxon>
        <taxon>eudicotyledons</taxon>
        <taxon>Gunneridae</taxon>
        <taxon>Pentapetalae</taxon>
        <taxon>asterids</taxon>
        <taxon>Ericales</taxon>
        <taxon>Actinidiaceae</taxon>
        <taxon>Actinidia</taxon>
    </lineage>
</organism>
<dbReference type="AlphaFoldDB" id="A0A7J0E3M9"/>
<dbReference type="InterPro" id="IPR012337">
    <property type="entry name" value="RNaseH-like_sf"/>
</dbReference>
<dbReference type="InterPro" id="IPR001584">
    <property type="entry name" value="Integrase_cat-core"/>
</dbReference>
<dbReference type="GO" id="GO:0015074">
    <property type="term" value="P:DNA integration"/>
    <property type="evidence" value="ECO:0007669"/>
    <property type="project" value="InterPro"/>
</dbReference>
<dbReference type="InterPro" id="IPR036397">
    <property type="entry name" value="RNaseH_sf"/>
</dbReference>
<accession>A0A7J0E3M9</accession>
<dbReference type="EMBL" id="BJWL01000001">
    <property type="protein sequence ID" value="GFY80872.1"/>
    <property type="molecule type" value="Genomic_DNA"/>
</dbReference>